<sequence length="458" mass="49357">MPTPRAIAVIDIGKTNAKLALIEAATGNQIDRRSMVNTPLDDGPYPHANVAGLWLFICDALRELNVGYGIDAISITTHGATAALLDGDGLALPVLDYEFDGPDTVRADYEAVRPDFRESYSPSLPAGLNLGAQIFWQERTYPEEFSHVTDILTYPQYWAWRLTGVKASEVTSLGCHTDLWAPDRRDYSRMVSERGWRARFPELKPAASVLGTLVDEVAQLTGLPASTPVACGIHDSNASLLPHLDARQTPFTVISAGTWTICMTVGGKTETLDRERDSLANVDMHARPTPTARFMGGREFEILAGRSEAAAPSEADIAAVLDQQILVLPSFVEGVGPFPDQKGRWSHDPAQLSDGQRVAAISLYLAMMTREALQLCGVGREIVVEGSLARNALYAQALAKLTNVDVSVSDDATGTSLGASKLFGAASGAASRTRPVTALQSAKFDAYSVTWRSHVTRS</sequence>
<evidence type="ECO:0000256" key="3">
    <source>
        <dbReference type="ARBA" id="ARBA00022777"/>
    </source>
</evidence>
<dbReference type="InterPro" id="IPR043129">
    <property type="entry name" value="ATPase_NBD"/>
</dbReference>
<feature type="domain" description="Carbohydrate kinase FGGY C-terminal" evidence="5">
    <location>
        <begin position="248"/>
        <end position="424"/>
    </location>
</feature>
<dbReference type="Gene3D" id="3.30.420.40">
    <property type="match status" value="2"/>
</dbReference>
<name>A0A918S8E4_9HYPH</name>
<dbReference type="EMBL" id="BMZE01000003">
    <property type="protein sequence ID" value="GHA29073.1"/>
    <property type="molecule type" value="Genomic_DNA"/>
</dbReference>
<dbReference type="InterPro" id="IPR049382">
    <property type="entry name" value="FGGY_C_2"/>
</dbReference>
<dbReference type="Proteomes" id="UP000646579">
    <property type="component" value="Unassembled WGS sequence"/>
</dbReference>
<dbReference type="CDD" id="cd07772">
    <property type="entry name" value="ASKHA_NBD_FGGY_NaCK-like"/>
    <property type="match status" value="1"/>
</dbReference>
<comment type="similarity">
    <text evidence="1">Belongs to the FGGY kinase family.</text>
</comment>
<evidence type="ECO:0000313" key="6">
    <source>
        <dbReference type="EMBL" id="GHA29073.1"/>
    </source>
</evidence>
<evidence type="ECO:0000256" key="1">
    <source>
        <dbReference type="ARBA" id="ARBA00009156"/>
    </source>
</evidence>
<accession>A0A918S8E4</accession>
<dbReference type="Pfam" id="PF21546">
    <property type="entry name" value="FGGY_C_2"/>
    <property type="match status" value="1"/>
</dbReference>
<reference evidence="6" key="2">
    <citation type="submission" date="2020-09" db="EMBL/GenBank/DDBJ databases">
        <authorList>
            <person name="Sun Q."/>
            <person name="Kim S."/>
        </authorList>
    </citation>
    <scope>NUCLEOTIDE SEQUENCE</scope>
    <source>
        <strain evidence="6">KCTC 32437</strain>
    </source>
</reference>
<feature type="domain" description="Carbohydrate kinase FGGY N-terminal" evidence="4">
    <location>
        <begin position="133"/>
        <end position="241"/>
    </location>
</feature>
<proteinExistence type="inferred from homology"/>
<dbReference type="GO" id="GO:0005975">
    <property type="term" value="P:carbohydrate metabolic process"/>
    <property type="evidence" value="ECO:0007669"/>
    <property type="project" value="InterPro"/>
</dbReference>
<keyword evidence="7" id="KW-1185">Reference proteome</keyword>
<evidence type="ECO:0000259" key="5">
    <source>
        <dbReference type="Pfam" id="PF21546"/>
    </source>
</evidence>
<reference evidence="6" key="1">
    <citation type="journal article" date="2014" name="Int. J. Syst. Evol. Microbiol.">
        <title>Complete genome sequence of Corynebacterium casei LMG S-19264T (=DSM 44701T), isolated from a smear-ripened cheese.</title>
        <authorList>
            <consortium name="US DOE Joint Genome Institute (JGI-PGF)"/>
            <person name="Walter F."/>
            <person name="Albersmeier A."/>
            <person name="Kalinowski J."/>
            <person name="Ruckert C."/>
        </authorList>
    </citation>
    <scope>NUCLEOTIDE SEQUENCE</scope>
    <source>
        <strain evidence="6">KCTC 32437</strain>
    </source>
</reference>
<evidence type="ECO:0000256" key="2">
    <source>
        <dbReference type="ARBA" id="ARBA00022679"/>
    </source>
</evidence>
<dbReference type="InterPro" id="IPR018484">
    <property type="entry name" value="FGGY_N"/>
</dbReference>
<organism evidence="6 7">
    <name type="scientific">Devosia pacifica</name>
    <dbReference type="NCBI Taxonomy" id="1335967"/>
    <lineage>
        <taxon>Bacteria</taxon>
        <taxon>Pseudomonadati</taxon>
        <taxon>Pseudomonadota</taxon>
        <taxon>Alphaproteobacteria</taxon>
        <taxon>Hyphomicrobiales</taxon>
        <taxon>Devosiaceae</taxon>
        <taxon>Devosia</taxon>
    </lineage>
</organism>
<protein>
    <submittedName>
        <fullName evidence="6">Carbohydrate kinase</fullName>
    </submittedName>
</protein>
<evidence type="ECO:0000313" key="7">
    <source>
        <dbReference type="Proteomes" id="UP000646579"/>
    </source>
</evidence>
<gene>
    <name evidence="6" type="ORF">GCM10007989_25790</name>
</gene>
<dbReference type="GO" id="GO:0016301">
    <property type="term" value="F:kinase activity"/>
    <property type="evidence" value="ECO:0007669"/>
    <property type="project" value="UniProtKB-KW"/>
</dbReference>
<dbReference type="PANTHER" id="PTHR43095">
    <property type="entry name" value="SUGAR KINASE"/>
    <property type="match status" value="1"/>
</dbReference>
<keyword evidence="2" id="KW-0808">Transferase</keyword>
<dbReference type="SUPFAM" id="SSF53067">
    <property type="entry name" value="Actin-like ATPase domain"/>
    <property type="match status" value="2"/>
</dbReference>
<dbReference type="Pfam" id="PF00370">
    <property type="entry name" value="FGGY_N"/>
    <property type="match status" value="1"/>
</dbReference>
<evidence type="ECO:0000259" key="4">
    <source>
        <dbReference type="Pfam" id="PF00370"/>
    </source>
</evidence>
<dbReference type="RefSeq" id="WP_189426153.1">
    <property type="nucleotide sequence ID" value="NZ_BMZE01000003.1"/>
</dbReference>
<dbReference type="AlphaFoldDB" id="A0A918S8E4"/>
<comment type="caution">
    <text evidence="6">The sequence shown here is derived from an EMBL/GenBank/DDBJ whole genome shotgun (WGS) entry which is preliminary data.</text>
</comment>
<dbReference type="InterPro" id="IPR050406">
    <property type="entry name" value="FGGY_Carb_Kinase"/>
</dbReference>
<keyword evidence="3 6" id="KW-0418">Kinase</keyword>
<dbReference type="PANTHER" id="PTHR43095:SF5">
    <property type="entry name" value="XYLULOSE KINASE"/>
    <property type="match status" value="1"/>
</dbReference>